<dbReference type="OrthoDB" id="7374754at2"/>
<comment type="similarity">
    <text evidence="2">Belongs to the bacterial solute-binding protein SsuA/TauA family.</text>
</comment>
<keyword evidence="3 4" id="KW-0732">Signal</keyword>
<sequence length="331" mass="35031">MIGRLALSAPCLAVAATALAQDAVIRVLPPTWLGFAPALLAQDLGCYAQQGVTLDFRFEDDRANVMAAMERGDIDADMRTVGEHQGRPRAPETPGIITGTIDISVGGDGVLVNGLISMVADLAGKRVAIEPNIPARLLLQMEFAKAGLSINDVDLREITTADSIAVFADPSIAAVDACEPFLSQAVSILTDRAPRMLVSSRDAPDLIVDVLTARDAAPAENPARFESLLRCVHRAADFQRASPDDFSRLAAPYYGLSAEEVSEIIETSMAYTTYEDDATYLGEGGGTGTLHPVFDAVMKLDIDSGAADTVLSAKDEIDNGLLTGLFVGHAR</sequence>
<evidence type="ECO:0000313" key="6">
    <source>
        <dbReference type="EMBL" id="SDZ74757.1"/>
    </source>
</evidence>
<feature type="signal peptide" evidence="4">
    <location>
        <begin position="1"/>
        <end position="20"/>
    </location>
</feature>
<evidence type="ECO:0000256" key="2">
    <source>
        <dbReference type="ARBA" id="ARBA00010742"/>
    </source>
</evidence>
<keyword evidence="7" id="KW-1185">Reference proteome</keyword>
<dbReference type="Pfam" id="PF09084">
    <property type="entry name" value="NMT1"/>
    <property type="match status" value="1"/>
</dbReference>
<dbReference type="RefSeq" id="WP_093247562.1">
    <property type="nucleotide sequence ID" value="NZ_FNQM01000001.1"/>
</dbReference>
<dbReference type="InterPro" id="IPR015168">
    <property type="entry name" value="SsuA/THI5"/>
</dbReference>
<accession>A0A1H3VIY9</accession>
<reference evidence="6 7" key="1">
    <citation type="submission" date="2016-10" db="EMBL/GenBank/DDBJ databases">
        <authorList>
            <person name="de Groot N.N."/>
        </authorList>
    </citation>
    <scope>NUCLEOTIDE SEQUENCE [LARGE SCALE GENOMIC DNA]</scope>
    <source>
        <strain evidence="6 7">DSM 15345</strain>
    </source>
</reference>
<dbReference type="PANTHER" id="PTHR30024">
    <property type="entry name" value="ALIPHATIC SULFONATES-BINDING PROTEIN-RELATED"/>
    <property type="match status" value="1"/>
</dbReference>
<evidence type="ECO:0000256" key="3">
    <source>
        <dbReference type="ARBA" id="ARBA00022729"/>
    </source>
</evidence>
<feature type="chain" id="PRO_5011685016" evidence="4">
    <location>
        <begin position="21"/>
        <end position="331"/>
    </location>
</feature>
<gene>
    <name evidence="6" type="ORF">SAMN05444370_101142</name>
</gene>
<evidence type="ECO:0000256" key="1">
    <source>
        <dbReference type="ARBA" id="ARBA00004418"/>
    </source>
</evidence>
<dbReference type="GO" id="GO:0042597">
    <property type="term" value="C:periplasmic space"/>
    <property type="evidence" value="ECO:0007669"/>
    <property type="project" value="UniProtKB-SubCell"/>
</dbReference>
<evidence type="ECO:0000313" key="7">
    <source>
        <dbReference type="Proteomes" id="UP000198703"/>
    </source>
</evidence>
<feature type="domain" description="SsuA/THI5-like" evidence="5">
    <location>
        <begin position="35"/>
        <end position="244"/>
    </location>
</feature>
<dbReference type="AlphaFoldDB" id="A0A1H3VIY9"/>
<dbReference type="PANTHER" id="PTHR30024:SF47">
    <property type="entry name" value="TAURINE-BINDING PERIPLASMIC PROTEIN"/>
    <property type="match status" value="1"/>
</dbReference>
<comment type="subcellular location">
    <subcellularLocation>
        <location evidence="1">Periplasm</location>
    </subcellularLocation>
</comment>
<organism evidence="6 7">
    <name type="scientific">Rubrimonas cliftonensis</name>
    <dbReference type="NCBI Taxonomy" id="89524"/>
    <lineage>
        <taxon>Bacteria</taxon>
        <taxon>Pseudomonadati</taxon>
        <taxon>Pseudomonadota</taxon>
        <taxon>Alphaproteobacteria</taxon>
        <taxon>Rhodobacterales</taxon>
        <taxon>Paracoccaceae</taxon>
        <taxon>Rubrimonas</taxon>
    </lineage>
</organism>
<evidence type="ECO:0000259" key="5">
    <source>
        <dbReference type="Pfam" id="PF09084"/>
    </source>
</evidence>
<dbReference type="EMBL" id="FNQM01000001">
    <property type="protein sequence ID" value="SDZ74757.1"/>
    <property type="molecule type" value="Genomic_DNA"/>
</dbReference>
<evidence type="ECO:0000256" key="4">
    <source>
        <dbReference type="SAM" id="SignalP"/>
    </source>
</evidence>
<dbReference type="STRING" id="89524.SAMN05444370_101142"/>
<name>A0A1H3VIY9_9RHOB</name>
<proteinExistence type="inferred from homology"/>
<dbReference type="Gene3D" id="3.40.190.10">
    <property type="entry name" value="Periplasmic binding protein-like II"/>
    <property type="match status" value="2"/>
</dbReference>
<dbReference type="Proteomes" id="UP000198703">
    <property type="component" value="Unassembled WGS sequence"/>
</dbReference>
<protein>
    <submittedName>
        <fullName evidence="6">NitT/TauT family transport system substrate-binding protein</fullName>
    </submittedName>
</protein>
<dbReference type="SUPFAM" id="SSF53850">
    <property type="entry name" value="Periplasmic binding protein-like II"/>
    <property type="match status" value="1"/>
</dbReference>